<proteinExistence type="predicted"/>
<comment type="caution">
    <text evidence="1">The sequence shown here is derived from an EMBL/GenBank/DDBJ whole genome shotgun (WGS) entry which is preliminary data.</text>
</comment>
<keyword evidence="2" id="KW-1185">Reference proteome</keyword>
<reference evidence="1 2" key="1">
    <citation type="submission" date="2018-09" db="EMBL/GenBank/DDBJ databases">
        <title>Draft genome of a novel serratia sp. strain with antifungal activity.</title>
        <authorList>
            <person name="Dichmann S.I."/>
            <person name="Park B.P."/>
            <person name="Pathiraja D."/>
            <person name="Choi I.-G."/>
            <person name="Stougaard P."/>
            <person name="Hennessy R.C."/>
        </authorList>
    </citation>
    <scope>NUCLEOTIDE SEQUENCE [LARGE SCALE GENOMIC DNA]</scope>
    <source>
        <strain evidence="1 2">S40</strain>
    </source>
</reference>
<name>A0AA93BV44_9GAMM</name>
<evidence type="ECO:0000313" key="2">
    <source>
        <dbReference type="Proteomes" id="UP000284338"/>
    </source>
</evidence>
<dbReference type="AlphaFoldDB" id="A0AA93BV44"/>
<accession>A0AA93BV44</accession>
<organism evidence="1 2">
    <name type="scientific">Serratia inhibens</name>
    <dbReference type="NCBI Taxonomy" id="2338073"/>
    <lineage>
        <taxon>Bacteria</taxon>
        <taxon>Pseudomonadati</taxon>
        <taxon>Pseudomonadota</taxon>
        <taxon>Gammaproteobacteria</taxon>
        <taxon>Enterobacterales</taxon>
        <taxon>Yersiniaceae</taxon>
        <taxon>Serratia</taxon>
    </lineage>
</organism>
<dbReference type="Proteomes" id="UP000284338">
    <property type="component" value="Unassembled WGS sequence"/>
</dbReference>
<sequence>MPKAKATDIEPMMAAKPSAMPLKKLELAAGELTFSAVWLCMCCSDRRVYRTSIVYAQNITRE</sequence>
<gene>
    <name evidence="1" type="ORF">D4100_17540</name>
</gene>
<protein>
    <submittedName>
        <fullName evidence="1">Uncharacterized protein</fullName>
    </submittedName>
</protein>
<evidence type="ECO:0000313" key="1">
    <source>
        <dbReference type="EMBL" id="RJF54299.1"/>
    </source>
</evidence>
<dbReference type="EMBL" id="QYYG01000006">
    <property type="protein sequence ID" value="RJF54299.1"/>
    <property type="molecule type" value="Genomic_DNA"/>
</dbReference>